<dbReference type="EMBL" id="NMWX01000064">
    <property type="protein sequence ID" value="OZF87799.1"/>
    <property type="molecule type" value="Genomic_DNA"/>
</dbReference>
<organism evidence="3 4">
    <name type="scientific">Caenorhabditis remanei</name>
    <name type="common">Caenorhabditis vulgaris</name>
    <dbReference type="NCBI Taxonomy" id="31234"/>
    <lineage>
        <taxon>Eukaryota</taxon>
        <taxon>Metazoa</taxon>
        <taxon>Ecdysozoa</taxon>
        <taxon>Nematoda</taxon>
        <taxon>Chromadorea</taxon>
        <taxon>Rhabditida</taxon>
        <taxon>Rhabditina</taxon>
        <taxon>Rhabditomorpha</taxon>
        <taxon>Rhabditoidea</taxon>
        <taxon>Rhabditidae</taxon>
        <taxon>Peloderinae</taxon>
        <taxon>Caenorhabditis</taxon>
    </lineage>
</organism>
<keyword evidence="1" id="KW-0732">Signal</keyword>
<comment type="caution">
    <text evidence="3">The sequence shown here is derived from an EMBL/GenBank/DDBJ whole genome shotgun (WGS) entry which is preliminary data.</text>
</comment>
<feature type="signal peptide" evidence="1">
    <location>
        <begin position="1"/>
        <end position="19"/>
    </location>
</feature>
<evidence type="ECO:0000313" key="2">
    <source>
        <dbReference type="EMBL" id="KAF1770492.1"/>
    </source>
</evidence>
<evidence type="ECO:0000256" key="1">
    <source>
        <dbReference type="SAM" id="SignalP"/>
    </source>
</evidence>
<reference evidence="4" key="2">
    <citation type="submission" date="2017-08" db="EMBL/GenBank/DDBJ databases">
        <authorList>
            <person name="Fierst J.L."/>
        </authorList>
    </citation>
    <scope>NUCLEOTIDE SEQUENCE [LARGE SCALE GENOMIC DNA]</scope>
    <source>
        <strain evidence="4">PX439</strain>
    </source>
</reference>
<dbReference type="Proteomes" id="UP000216624">
    <property type="component" value="Unassembled WGS sequence"/>
</dbReference>
<evidence type="ECO:0000313" key="5">
    <source>
        <dbReference type="Proteomes" id="UP000483820"/>
    </source>
</evidence>
<dbReference type="InterPro" id="IPR045860">
    <property type="entry name" value="Snake_toxin-like_sf"/>
</dbReference>
<dbReference type="Gene3D" id="2.10.60.10">
    <property type="entry name" value="CD59"/>
    <property type="match status" value="1"/>
</dbReference>
<dbReference type="PANTHER" id="PTHR21749:SF6">
    <property type="entry name" value="ACTIVIN_RECP DOMAIN-CONTAINING PROTEIN"/>
    <property type="match status" value="1"/>
</dbReference>
<reference evidence="2 5" key="3">
    <citation type="submission" date="2019-12" db="EMBL/GenBank/DDBJ databases">
        <title>Chromosome-level assembly of the Caenorhabditis remanei genome.</title>
        <authorList>
            <person name="Teterina A.A."/>
            <person name="Willis J.H."/>
            <person name="Phillips P.C."/>
        </authorList>
    </citation>
    <scope>NUCLEOTIDE SEQUENCE [LARGE SCALE GENOMIC DNA]</scope>
    <source>
        <strain evidence="2 5">PX506</strain>
        <tissue evidence="2">Whole organism</tissue>
    </source>
</reference>
<dbReference type="PANTHER" id="PTHR21749">
    <property type="entry name" value="PRION-LIKE- Q/N-RICH -DOMAIN-BEARING PROTEIN PROTEIN 24"/>
    <property type="match status" value="1"/>
</dbReference>
<accession>A0A260ZRA1</accession>
<dbReference type="Proteomes" id="UP000483820">
    <property type="component" value="Chromosome I"/>
</dbReference>
<reference evidence="3" key="1">
    <citation type="submission" date="2017-08" db="EMBL/GenBank/DDBJ databases">
        <authorList>
            <person name="de Groot N.N."/>
        </authorList>
    </citation>
    <scope>NUCLEOTIDE SEQUENCE [LARGE SCALE GENOMIC DNA]</scope>
    <source>
        <strain evidence="3">PX439</strain>
    </source>
</reference>
<evidence type="ECO:0000313" key="3">
    <source>
        <dbReference type="EMBL" id="OZF87799.1"/>
    </source>
</evidence>
<protein>
    <submittedName>
        <fullName evidence="3">Uncharacterized protein</fullName>
    </submittedName>
</protein>
<dbReference type="EMBL" id="WUAV01000001">
    <property type="protein sequence ID" value="KAF1770492.1"/>
    <property type="molecule type" value="Genomic_DNA"/>
</dbReference>
<dbReference type="AlphaFoldDB" id="A0A260ZRA1"/>
<feature type="chain" id="PRO_5015076613" evidence="1">
    <location>
        <begin position="20"/>
        <end position="125"/>
    </location>
</feature>
<proteinExistence type="predicted"/>
<sequence>MMFSYRIISLFSLVVTAFSLECYTGFTYLKAQSVGTSKETCSSPNDFCYNMTADLTSLNNVKKGGCSSTRCIIARNKCVTQSIGGTQIQFCCCNTGDLCNSKLTNMSFFEKTKQRAKDFLDMLRG</sequence>
<evidence type="ECO:0000313" key="4">
    <source>
        <dbReference type="Proteomes" id="UP000216624"/>
    </source>
</evidence>
<dbReference type="SUPFAM" id="SSF57302">
    <property type="entry name" value="Snake toxin-like"/>
    <property type="match status" value="1"/>
</dbReference>
<gene>
    <name evidence="3" type="ORF">FL82_23164</name>
    <name evidence="2" type="ORF">GCK72_002311</name>
</gene>
<feature type="non-terminal residue" evidence="3">
    <location>
        <position position="1"/>
    </location>
</feature>
<name>A0A260ZRA1_CAERE</name>
<keyword evidence="4" id="KW-1185">Reference proteome</keyword>